<dbReference type="SUPFAM" id="SSF50494">
    <property type="entry name" value="Trypsin-like serine proteases"/>
    <property type="match status" value="1"/>
</dbReference>
<feature type="signal peptide" evidence="6">
    <location>
        <begin position="1"/>
        <end position="23"/>
    </location>
</feature>
<sequence>MVLGSGGLLLLLAMLEPASYILGCGQPQVPNAEGRIVGGHAAQAGAWPWQASLRLRKVHVCGGALLSPQWVLTAAHCFSESLNSSDYQGHLGQLTITLSPHFSTVRQILLYSGHPGAPGSSGDIALLQLSTPVTLSSRVLPICLPEASADFPPGTPCWVTGWGYTREGGEEPPQPPWGWRQAGLAQGGEPCRGGGGWGDDSGGPLVCQVGGIWLQAGVVSWGEGCGRPDRPGVYTRVPAYVSWIHGYILASGASGPVRPQLTGPPLVFLAGFFLPGLLLLLVSCVLVTQCSLHRAWVSSPSHPACDR</sequence>
<evidence type="ECO:0000256" key="1">
    <source>
        <dbReference type="ARBA" id="ARBA00022670"/>
    </source>
</evidence>
<dbReference type="GO" id="GO:0006508">
    <property type="term" value="P:proteolysis"/>
    <property type="evidence" value="ECO:0007669"/>
    <property type="project" value="UniProtKB-KW"/>
</dbReference>
<gene>
    <name evidence="8" type="primary">TPSG1</name>
</gene>
<dbReference type="PANTHER" id="PTHR24253:SF170">
    <property type="entry name" value="PEPTIDASE S1 DOMAIN-CONTAINING PROTEIN"/>
    <property type="match status" value="1"/>
</dbReference>
<dbReference type="CDD" id="cd00190">
    <property type="entry name" value="Tryp_SPc"/>
    <property type="match status" value="1"/>
</dbReference>
<dbReference type="Ensembl" id="ENSEAST00005029517.1">
    <property type="protein sequence ID" value="ENSEASP00005027186.1"/>
    <property type="gene ID" value="ENSEASG00005018520.1"/>
</dbReference>
<dbReference type="AlphaFoldDB" id="A0A8C4MID1"/>
<feature type="chain" id="PRO_5034715781" evidence="6">
    <location>
        <begin position="24"/>
        <end position="307"/>
    </location>
</feature>
<dbReference type="Pfam" id="PF00089">
    <property type="entry name" value="Trypsin"/>
    <property type="match status" value="2"/>
</dbReference>
<evidence type="ECO:0000259" key="7">
    <source>
        <dbReference type="PROSITE" id="PS50240"/>
    </source>
</evidence>
<dbReference type="InterPro" id="IPR018114">
    <property type="entry name" value="TRYPSIN_HIS"/>
</dbReference>
<proteinExistence type="predicted"/>
<keyword evidence="5" id="KW-0812">Transmembrane</keyword>
<dbReference type="PROSITE" id="PS50240">
    <property type="entry name" value="TRYPSIN_DOM"/>
    <property type="match status" value="1"/>
</dbReference>
<dbReference type="SMART" id="SM00020">
    <property type="entry name" value="Tryp_SPc"/>
    <property type="match status" value="1"/>
</dbReference>
<evidence type="ECO:0000256" key="2">
    <source>
        <dbReference type="ARBA" id="ARBA00022801"/>
    </source>
</evidence>
<dbReference type="PANTHER" id="PTHR24253">
    <property type="entry name" value="TRANSMEMBRANE PROTEASE SERINE"/>
    <property type="match status" value="1"/>
</dbReference>
<keyword evidence="2" id="KW-0378">Hydrolase</keyword>
<evidence type="ECO:0000256" key="5">
    <source>
        <dbReference type="SAM" id="Phobius"/>
    </source>
</evidence>
<dbReference type="InterPro" id="IPR043504">
    <property type="entry name" value="Peptidase_S1_PA_chymotrypsin"/>
</dbReference>
<feature type="transmembrane region" description="Helical" evidence="5">
    <location>
        <begin position="266"/>
        <end position="288"/>
    </location>
</feature>
<dbReference type="InterPro" id="IPR009003">
    <property type="entry name" value="Peptidase_S1_PA"/>
</dbReference>
<keyword evidence="1" id="KW-0645">Protease</keyword>
<feature type="domain" description="Peptidase S1" evidence="7">
    <location>
        <begin position="36"/>
        <end position="249"/>
    </location>
</feature>
<dbReference type="PRINTS" id="PR00722">
    <property type="entry name" value="CHYMOTRYPSIN"/>
</dbReference>
<name>A0A8C4MID1_EQUAS</name>
<reference evidence="8" key="1">
    <citation type="submission" date="2023-03" db="UniProtKB">
        <authorList>
            <consortium name="Ensembl"/>
        </authorList>
    </citation>
    <scope>IDENTIFICATION</scope>
</reference>
<dbReference type="PROSITE" id="PS00134">
    <property type="entry name" value="TRYPSIN_HIS"/>
    <property type="match status" value="1"/>
</dbReference>
<organism evidence="8">
    <name type="scientific">Equus asinus asinus</name>
    <dbReference type="NCBI Taxonomy" id="83772"/>
    <lineage>
        <taxon>Eukaryota</taxon>
        <taxon>Metazoa</taxon>
        <taxon>Chordata</taxon>
        <taxon>Craniata</taxon>
        <taxon>Vertebrata</taxon>
        <taxon>Euteleostomi</taxon>
        <taxon>Mammalia</taxon>
        <taxon>Eutheria</taxon>
        <taxon>Laurasiatheria</taxon>
        <taxon>Perissodactyla</taxon>
        <taxon>Equidae</taxon>
        <taxon>Equus</taxon>
    </lineage>
</organism>
<keyword evidence="3" id="KW-0720">Serine protease</keyword>
<evidence type="ECO:0000256" key="6">
    <source>
        <dbReference type="SAM" id="SignalP"/>
    </source>
</evidence>
<evidence type="ECO:0000313" key="8">
    <source>
        <dbReference type="Ensembl" id="ENSEASP00005027186.1"/>
    </source>
</evidence>
<dbReference type="InterPro" id="IPR001314">
    <property type="entry name" value="Peptidase_S1A"/>
</dbReference>
<keyword evidence="5" id="KW-1133">Transmembrane helix</keyword>
<dbReference type="GO" id="GO:0004252">
    <property type="term" value="F:serine-type endopeptidase activity"/>
    <property type="evidence" value="ECO:0007669"/>
    <property type="project" value="InterPro"/>
</dbReference>
<keyword evidence="4" id="KW-1015">Disulfide bond</keyword>
<dbReference type="InterPro" id="IPR001254">
    <property type="entry name" value="Trypsin_dom"/>
</dbReference>
<dbReference type="Gene3D" id="2.40.10.10">
    <property type="entry name" value="Trypsin-like serine proteases"/>
    <property type="match status" value="3"/>
</dbReference>
<evidence type="ECO:0000256" key="3">
    <source>
        <dbReference type="ARBA" id="ARBA00022825"/>
    </source>
</evidence>
<keyword evidence="6" id="KW-0732">Signal</keyword>
<evidence type="ECO:0000256" key="4">
    <source>
        <dbReference type="ARBA" id="ARBA00023157"/>
    </source>
</evidence>
<protein>
    <submittedName>
        <fullName evidence="8">Tryptase gamma 1</fullName>
    </submittedName>
</protein>
<keyword evidence="5" id="KW-0472">Membrane</keyword>
<dbReference type="FunFam" id="2.40.10.10:FF:000118">
    <property type="entry name" value="Chymotrypsinogen A"/>
    <property type="match status" value="1"/>
</dbReference>
<accession>A0A8C4MID1</accession>